<feature type="compositionally biased region" description="Low complexity" evidence="3">
    <location>
        <begin position="77"/>
        <end position="92"/>
    </location>
</feature>
<dbReference type="GO" id="GO:0030479">
    <property type="term" value="C:actin cortical patch"/>
    <property type="evidence" value="ECO:0007669"/>
    <property type="project" value="TreeGrafter"/>
</dbReference>
<dbReference type="GO" id="GO:0008289">
    <property type="term" value="F:lipid binding"/>
    <property type="evidence" value="ECO:0007669"/>
    <property type="project" value="TreeGrafter"/>
</dbReference>
<evidence type="ECO:0000256" key="1">
    <source>
        <dbReference type="ARBA" id="ARBA00022443"/>
    </source>
</evidence>
<dbReference type="GO" id="GO:0051666">
    <property type="term" value="P:actin cortical patch localization"/>
    <property type="evidence" value="ECO:0007669"/>
    <property type="project" value="InterPro"/>
</dbReference>
<dbReference type="PANTHER" id="PTHR47174:SF2">
    <property type="entry name" value="SH3 DOMAIN SIGNALLING PROTEIN (AFU_ORTHOLOGUE AFUA_5G07670)"/>
    <property type="match status" value="1"/>
</dbReference>
<dbReference type="GO" id="GO:0097320">
    <property type="term" value="P:plasma membrane tubulation"/>
    <property type="evidence" value="ECO:0007669"/>
    <property type="project" value="TreeGrafter"/>
</dbReference>
<proteinExistence type="predicted"/>
<evidence type="ECO:0000313" key="5">
    <source>
        <dbReference type="EMBL" id="PYI00098.1"/>
    </source>
</evidence>
<dbReference type="PROSITE" id="PS50002">
    <property type="entry name" value="SH3"/>
    <property type="match status" value="1"/>
</dbReference>
<dbReference type="OrthoDB" id="10255128at2759"/>
<dbReference type="GO" id="GO:0031097">
    <property type="term" value="C:medial cortex"/>
    <property type="evidence" value="ECO:0007669"/>
    <property type="project" value="TreeGrafter"/>
</dbReference>
<dbReference type="SUPFAM" id="SSF50044">
    <property type="entry name" value="SH3-domain"/>
    <property type="match status" value="1"/>
</dbReference>
<dbReference type="InterPro" id="IPR001452">
    <property type="entry name" value="SH3_domain"/>
</dbReference>
<evidence type="ECO:0000259" key="4">
    <source>
        <dbReference type="PROSITE" id="PS50002"/>
    </source>
</evidence>
<dbReference type="GO" id="GO:0043332">
    <property type="term" value="C:mating projection tip"/>
    <property type="evidence" value="ECO:0007669"/>
    <property type="project" value="TreeGrafter"/>
</dbReference>
<dbReference type="SMART" id="SM00326">
    <property type="entry name" value="SH3"/>
    <property type="match status" value="1"/>
</dbReference>
<protein>
    <submittedName>
        <fullName evidence="5">SH3-domain-containing protein</fullName>
    </submittedName>
</protein>
<evidence type="ECO:0000256" key="2">
    <source>
        <dbReference type="PROSITE-ProRule" id="PRU00192"/>
    </source>
</evidence>
<keyword evidence="1 2" id="KW-0728">SH3 domain</keyword>
<dbReference type="GO" id="GO:0006897">
    <property type="term" value="P:endocytosis"/>
    <property type="evidence" value="ECO:0007669"/>
    <property type="project" value="InterPro"/>
</dbReference>
<dbReference type="Gene3D" id="2.30.30.40">
    <property type="entry name" value="SH3 Domains"/>
    <property type="match status" value="1"/>
</dbReference>
<dbReference type="Proteomes" id="UP000247810">
    <property type="component" value="Unassembled WGS sequence"/>
</dbReference>
<dbReference type="PANTHER" id="PTHR47174">
    <property type="entry name" value="BRIDGING INTEGRATOR 3"/>
    <property type="match status" value="1"/>
</dbReference>
<feature type="region of interest" description="Disordered" evidence="3">
    <location>
        <begin position="1"/>
        <end position="138"/>
    </location>
</feature>
<dbReference type="AlphaFoldDB" id="A0A319E0X6"/>
<dbReference type="InterPro" id="IPR036028">
    <property type="entry name" value="SH3-like_dom_sf"/>
</dbReference>
<name>A0A319E0X6_9EURO</name>
<gene>
    <name evidence="5" type="ORF">BO71DRAFT_393733</name>
</gene>
<dbReference type="FunFam" id="2.30.30.40:FF:000100">
    <property type="entry name" value="SH3 domain-containing YSC84-like protein 1"/>
    <property type="match status" value="1"/>
</dbReference>
<feature type="compositionally biased region" description="Polar residues" evidence="3">
    <location>
        <begin position="38"/>
        <end position="50"/>
    </location>
</feature>
<organism evidence="5 6">
    <name type="scientific">Aspergillus ellipticus CBS 707.79</name>
    <dbReference type="NCBI Taxonomy" id="1448320"/>
    <lineage>
        <taxon>Eukaryota</taxon>
        <taxon>Fungi</taxon>
        <taxon>Dikarya</taxon>
        <taxon>Ascomycota</taxon>
        <taxon>Pezizomycotina</taxon>
        <taxon>Eurotiomycetes</taxon>
        <taxon>Eurotiomycetidae</taxon>
        <taxon>Eurotiales</taxon>
        <taxon>Aspergillaceae</taxon>
        <taxon>Aspergillus</taxon>
        <taxon>Aspergillus subgen. Circumdati</taxon>
    </lineage>
</organism>
<dbReference type="InterPro" id="IPR046982">
    <property type="entry name" value="BIN3/RVS161-like"/>
</dbReference>
<dbReference type="GO" id="GO:1990528">
    <property type="term" value="C:Rvs161p-Rvs167p complex"/>
    <property type="evidence" value="ECO:0007669"/>
    <property type="project" value="TreeGrafter"/>
</dbReference>
<accession>A0A319E0X6</accession>
<dbReference type="VEuPathDB" id="FungiDB:BO71DRAFT_393733"/>
<evidence type="ECO:0000313" key="6">
    <source>
        <dbReference type="Proteomes" id="UP000247810"/>
    </source>
</evidence>
<dbReference type="Pfam" id="PF14604">
    <property type="entry name" value="SH3_9"/>
    <property type="match status" value="1"/>
</dbReference>
<feature type="domain" description="SH3" evidence="4">
    <location>
        <begin position="138"/>
        <end position="195"/>
    </location>
</feature>
<dbReference type="STRING" id="1448320.A0A319E0X6"/>
<evidence type="ECO:0000256" key="3">
    <source>
        <dbReference type="SAM" id="MobiDB-lite"/>
    </source>
</evidence>
<dbReference type="EMBL" id="KZ825797">
    <property type="protein sequence ID" value="PYI00098.1"/>
    <property type="molecule type" value="Genomic_DNA"/>
</dbReference>
<dbReference type="PRINTS" id="PR00452">
    <property type="entry name" value="SH3DOMAIN"/>
</dbReference>
<feature type="compositionally biased region" description="Low complexity" evidence="3">
    <location>
        <begin position="51"/>
        <end position="68"/>
    </location>
</feature>
<reference evidence="5 6" key="1">
    <citation type="submission" date="2018-02" db="EMBL/GenBank/DDBJ databases">
        <title>The genomes of Aspergillus section Nigri reveals drivers in fungal speciation.</title>
        <authorList>
            <consortium name="DOE Joint Genome Institute"/>
            <person name="Vesth T.C."/>
            <person name="Nybo J."/>
            <person name="Theobald S."/>
            <person name="Brandl J."/>
            <person name="Frisvad J.C."/>
            <person name="Nielsen K.F."/>
            <person name="Lyhne E.K."/>
            <person name="Kogle M.E."/>
            <person name="Kuo A."/>
            <person name="Riley R."/>
            <person name="Clum A."/>
            <person name="Nolan M."/>
            <person name="Lipzen A."/>
            <person name="Salamov A."/>
            <person name="Henrissat B."/>
            <person name="Wiebenga A."/>
            <person name="De vries R.P."/>
            <person name="Grigoriev I.V."/>
            <person name="Mortensen U.H."/>
            <person name="Andersen M.R."/>
            <person name="Baker S.E."/>
        </authorList>
    </citation>
    <scope>NUCLEOTIDE SEQUENCE [LARGE SCALE GENOMIC DNA]</scope>
    <source>
        <strain evidence="5 6">CBS 707.79</strain>
    </source>
</reference>
<sequence>MPPQNKLPAVAAPIPPKPAFDTKPAPVYDTKPKPRLSNMPSSSSLTATYRSQVQSQSQSLPQTTASSPGSSSYRTAPSHSPSIPSPSPALSSGTSVAARADYFSRQPNLIRAPSPGVSAIAAAKKKPPPPPPPRMNSAPALYVTAVHDFAGQSAEDLAFREGDRIRVLKKTDSTDDWWEGELRGKKGSFPANYVE</sequence>
<keyword evidence="6" id="KW-1185">Reference proteome</keyword>